<organism evidence="2 3">
    <name type="scientific">Mycena sanguinolenta</name>
    <dbReference type="NCBI Taxonomy" id="230812"/>
    <lineage>
        <taxon>Eukaryota</taxon>
        <taxon>Fungi</taxon>
        <taxon>Dikarya</taxon>
        <taxon>Basidiomycota</taxon>
        <taxon>Agaricomycotina</taxon>
        <taxon>Agaricomycetes</taxon>
        <taxon>Agaricomycetidae</taxon>
        <taxon>Agaricales</taxon>
        <taxon>Marasmiineae</taxon>
        <taxon>Mycenaceae</taxon>
        <taxon>Mycena</taxon>
    </lineage>
</organism>
<accession>A0A8H6YH78</accession>
<feature type="domain" description="DUF7730" evidence="1">
    <location>
        <begin position="67"/>
        <end position="197"/>
    </location>
</feature>
<dbReference type="OrthoDB" id="2982420at2759"/>
<keyword evidence="3" id="KW-1185">Reference proteome</keyword>
<evidence type="ECO:0000259" key="1">
    <source>
        <dbReference type="Pfam" id="PF24864"/>
    </source>
</evidence>
<comment type="caution">
    <text evidence="2">The sequence shown here is derived from an EMBL/GenBank/DDBJ whole genome shotgun (WGS) entry which is preliminary data.</text>
</comment>
<dbReference type="Pfam" id="PF24864">
    <property type="entry name" value="DUF7730"/>
    <property type="match status" value="1"/>
</dbReference>
<name>A0A8H6YH78_9AGAR</name>
<reference evidence="2" key="1">
    <citation type="submission" date="2020-05" db="EMBL/GenBank/DDBJ databases">
        <title>Mycena genomes resolve the evolution of fungal bioluminescence.</title>
        <authorList>
            <person name="Tsai I.J."/>
        </authorList>
    </citation>
    <scope>NUCLEOTIDE SEQUENCE</scope>
    <source>
        <strain evidence="2">160909Yilan</strain>
    </source>
</reference>
<evidence type="ECO:0000313" key="3">
    <source>
        <dbReference type="Proteomes" id="UP000623467"/>
    </source>
</evidence>
<dbReference type="AlphaFoldDB" id="A0A8H6YH78"/>
<dbReference type="EMBL" id="JACAZH010000009">
    <property type="protein sequence ID" value="KAF7359057.1"/>
    <property type="molecule type" value="Genomic_DNA"/>
</dbReference>
<dbReference type="InterPro" id="IPR056632">
    <property type="entry name" value="DUF7730"/>
</dbReference>
<proteinExistence type="predicted"/>
<gene>
    <name evidence="2" type="ORF">MSAN_01246700</name>
</gene>
<dbReference type="Proteomes" id="UP000623467">
    <property type="component" value="Unassembled WGS sequence"/>
</dbReference>
<protein>
    <recommendedName>
        <fullName evidence="1">DUF7730 domain-containing protein</fullName>
    </recommendedName>
</protein>
<evidence type="ECO:0000313" key="2">
    <source>
        <dbReference type="EMBL" id="KAF7359057.1"/>
    </source>
</evidence>
<sequence length="299" mass="33641">MTSMARRLYVTVVEWAAIALCLSCIPCKAILGRGARLAKNRRAARLFPPPIPTARVDIRQRPMAEQAQNSRLLSLPPELRQLVYEHALGGRLVKIQLAASKYHTNYVFASTFYQPVDNPDKILLLQHRPPADDIPVALLLSCRQVYLEALPILHRRNTFYFLIHDFHMAAIAALGQYCLKDIRSVYLRDNSTALGIYFDSQWSAAFLLLRQMCLESLTIELPASAIVDEAKPHPHEAVLDSVWGRGIVKVRGLQRFTLFFTRGDPPLLPGFNHSILGQLRAIVTGEKVDEDDDSFLSDG</sequence>
<dbReference type="PANTHER" id="PTHR38790">
    <property type="entry name" value="2EXR DOMAIN-CONTAINING PROTEIN-RELATED"/>
    <property type="match status" value="1"/>
</dbReference>